<dbReference type="GO" id="GO:0004414">
    <property type="term" value="F:homoserine O-acetyltransferase activity"/>
    <property type="evidence" value="ECO:0007669"/>
    <property type="project" value="UniProtKB-UniRule"/>
</dbReference>
<dbReference type="InterPro" id="IPR000073">
    <property type="entry name" value="AB_hydrolase_1"/>
</dbReference>
<dbReference type="UniPathway" id="UPA00051">
    <property type="reaction ID" value="UER00074"/>
</dbReference>
<evidence type="ECO:0000256" key="3">
    <source>
        <dbReference type="PIRSR" id="PIRSR000443-1"/>
    </source>
</evidence>
<dbReference type="PANTHER" id="PTHR32268:SF11">
    <property type="entry name" value="HOMOSERINE O-ACETYLTRANSFERASE"/>
    <property type="match status" value="1"/>
</dbReference>
<keyword evidence="2" id="KW-0028">Amino-acid biosynthesis</keyword>
<comment type="subcellular location">
    <subcellularLocation>
        <location evidence="2">Cytoplasm</location>
    </subcellularLocation>
</comment>
<feature type="binding site" evidence="2">
    <location>
        <position position="203"/>
    </location>
    <ligand>
        <name>substrate</name>
    </ligand>
</feature>
<comment type="catalytic activity">
    <reaction evidence="2">
        <text>L-homoserine + acetyl-CoA = O-acetyl-L-homoserine + CoA</text>
        <dbReference type="Rhea" id="RHEA:13701"/>
        <dbReference type="ChEBI" id="CHEBI:57287"/>
        <dbReference type="ChEBI" id="CHEBI:57288"/>
        <dbReference type="ChEBI" id="CHEBI:57476"/>
        <dbReference type="ChEBI" id="CHEBI:57716"/>
        <dbReference type="EC" id="2.3.1.31"/>
    </reaction>
</comment>
<feature type="domain" description="AB hydrolase-1" evidence="4">
    <location>
        <begin position="42"/>
        <end position="326"/>
    </location>
</feature>
<dbReference type="PIRSF" id="PIRSF000443">
    <property type="entry name" value="Homoser_Ac_trans"/>
    <property type="match status" value="1"/>
</dbReference>
<gene>
    <name evidence="2" type="primary">metXA</name>
    <name evidence="5" type="ORF">SAMN04488029_3256</name>
</gene>
<reference evidence="5 6" key="1">
    <citation type="submission" date="2017-04" db="EMBL/GenBank/DDBJ databases">
        <authorList>
            <person name="Afonso C.L."/>
            <person name="Miller P.J."/>
            <person name="Scott M.A."/>
            <person name="Spackman E."/>
            <person name="Goraichik I."/>
            <person name="Dimitrov K.M."/>
            <person name="Suarez D.L."/>
            <person name="Swayne D.E."/>
        </authorList>
    </citation>
    <scope>NUCLEOTIDE SEQUENCE [LARGE SCALE GENOMIC DNA]</scope>
    <source>
        <strain evidence="5 6">DSM 26133</strain>
    </source>
</reference>
<evidence type="ECO:0000256" key="1">
    <source>
        <dbReference type="ARBA" id="ARBA00022679"/>
    </source>
</evidence>
<dbReference type="EC" id="2.3.1.31" evidence="2"/>
<dbReference type="NCBIfam" id="TIGR01392">
    <property type="entry name" value="homoserO_Ac_trn"/>
    <property type="match status" value="1"/>
</dbReference>
<proteinExistence type="inferred from homology"/>
<comment type="caution">
    <text evidence="2">Lacks conserved residue(s) required for the propagation of feature annotation.</text>
</comment>
<dbReference type="InterPro" id="IPR008220">
    <property type="entry name" value="HAT_MetX-like"/>
</dbReference>
<dbReference type="GO" id="GO:0009092">
    <property type="term" value="P:homoserine metabolic process"/>
    <property type="evidence" value="ECO:0007669"/>
    <property type="project" value="TreeGrafter"/>
</dbReference>
<evidence type="ECO:0000313" key="6">
    <source>
        <dbReference type="Proteomes" id="UP000192472"/>
    </source>
</evidence>
<keyword evidence="2" id="KW-0012">Acyltransferase</keyword>
<evidence type="ECO:0000256" key="2">
    <source>
        <dbReference type="HAMAP-Rule" id="MF_00296"/>
    </source>
</evidence>
<feature type="active site" evidence="2 3">
    <location>
        <position position="320"/>
    </location>
</feature>
<protein>
    <recommendedName>
        <fullName evidence="2">Homoserine O-acetyltransferase</fullName>
        <shortName evidence="2">HAT</shortName>
        <ecNumber evidence="2">2.3.1.31</ecNumber>
    </recommendedName>
    <alternativeName>
        <fullName evidence="2">Homoserine transacetylase</fullName>
        <shortName evidence="2">HTA</shortName>
    </alternativeName>
</protein>
<keyword evidence="1 2" id="KW-0808">Transferase</keyword>
<dbReference type="HAMAP" id="MF_00296">
    <property type="entry name" value="MetX_acyltransf"/>
    <property type="match status" value="1"/>
</dbReference>
<dbReference type="RefSeq" id="WP_084373877.1">
    <property type="nucleotide sequence ID" value="NZ_FWYF01000003.1"/>
</dbReference>
<dbReference type="STRING" id="692418.SAMN04488029_3256"/>
<evidence type="ECO:0000313" key="5">
    <source>
        <dbReference type="EMBL" id="SMD37138.1"/>
    </source>
</evidence>
<dbReference type="Pfam" id="PF00561">
    <property type="entry name" value="Abhydrolase_1"/>
    <property type="match status" value="1"/>
</dbReference>
<sequence>MNQKALTYEHNEPFHLERGGVLPKLEIAYHTFGQLNADKNNVVWVFHALTANSEAMDWWKGLFEKDSAINPDKHFIVCANILGSPYGTSSPMSVNPETGQAYHSTFPLITIRDMVEAHKLLRDHLGIEKIAIGLGGSMGGFQTYEWAVQEPDTFEKLILVATAPKESPWRVSVHAAQRLAIEADPTWRDNDPEAGAAGVAASRAIGMLSYRNHEIFEKTQNDDESKVDDFKADSYIRYQGSKLANRGFSGFLLWSLTKALDSHDLSRGRGTLIEVLEGIRIPILQIGITSDLLFPIQEQRRVADHLANVQYREIESLFGHDGFLTETEKINELIGGFIS</sequence>
<comment type="similarity">
    <text evidence="2">Belongs to the AB hydrolase superfamily. MetX family.</text>
</comment>
<dbReference type="OrthoDB" id="9800754at2"/>
<dbReference type="EMBL" id="FWYF01000003">
    <property type="protein sequence ID" value="SMD37138.1"/>
    <property type="molecule type" value="Genomic_DNA"/>
</dbReference>
<feature type="binding site" evidence="2">
    <location>
        <position position="321"/>
    </location>
    <ligand>
        <name>substrate</name>
    </ligand>
</feature>
<keyword evidence="2" id="KW-0963">Cytoplasm</keyword>
<feature type="active site" description="Nucleophile" evidence="2 3">
    <location>
        <position position="137"/>
    </location>
</feature>
<name>A0A1W2GLA7_REIFA</name>
<keyword evidence="2" id="KW-0486">Methionine biosynthesis</keyword>
<organism evidence="5 6">
    <name type="scientific">Reichenbachiella faecimaris</name>
    <dbReference type="NCBI Taxonomy" id="692418"/>
    <lineage>
        <taxon>Bacteria</taxon>
        <taxon>Pseudomonadati</taxon>
        <taxon>Bacteroidota</taxon>
        <taxon>Cytophagia</taxon>
        <taxon>Cytophagales</taxon>
        <taxon>Reichenbachiellaceae</taxon>
        <taxon>Reichenbachiella</taxon>
    </lineage>
</organism>
<comment type="subunit">
    <text evidence="2">Homodimer.</text>
</comment>
<comment type="function">
    <text evidence="2">Transfers an acetyl group from acetyl-CoA to L-homoserine, forming acetyl-L-homoserine.</text>
</comment>
<dbReference type="Gene3D" id="3.40.50.1820">
    <property type="entry name" value="alpha/beta hydrolase"/>
    <property type="match status" value="1"/>
</dbReference>
<evidence type="ECO:0000259" key="4">
    <source>
        <dbReference type="Pfam" id="PF00561"/>
    </source>
</evidence>
<accession>A0A1W2GLA7</accession>
<feature type="active site" evidence="2 3">
    <location>
        <position position="291"/>
    </location>
</feature>
<dbReference type="GO" id="GO:0009086">
    <property type="term" value="P:methionine biosynthetic process"/>
    <property type="evidence" value="ECO:0007669"/>
    <property type="project" value="UniProtKB-UniRule"/>
</dbReference>
<dbReference type="InterPro" id="IPR029058">
    <property type="entry name" value="AB_hydrolase_fold"/>
</dbReference>
<dbReference type="GO" id="GO:0005737">
    <property type="term" value="C:cytoplasm"/>
    <property type="evidence" value="ECO:0007669"/>
    <property type="project" value="UniProtKB-SubCell"/>
</dbReference>
<dbReference type="AlphaFoldDB" id="A0A1W2GLA7"/>
<keyword evidence="6" id="KW-1185">Reference proteome</keyword>
<comment type="pathway">
    <text evidence="2">Amino-acid biosynthesis; L-methionine biosynthesis via de novo pathway; O-acetyl-L-homoserine from L-homoserine: step 1/1.</text>
</comment>
<dbReference type="SUPFAM" id="SSF53474">
    <property type="entry name" value="alpha/beta-Hydrolases"/>
    <property type="match status" value="1"/>
</dbReference>
<dbReference type="PANTHER" id="PTHR32268">
    <property type="entry name" value="HOMOSERINE O-ACETYLTRANSFERASE"/>
    <property type="match status" value="1"/>
</dbReference>
<dbReference type="Proteomes" id="UP000192472">
    <property type="component" value="Unassembled WGS sequence"/>
</dbReference>